<feature type="transmembrane region" description="Helical" evidence="1">
    <location>
        <begin position="81"/>
        <end position="101"/>
    </location>
</feature>
<comment type="caution">
    <text evidence="2">The sequence shown here is derived from an EMBL/GenBank/DDBJ whole genome shotgun (WGS) entry which is preliminary data.</text>
</comment>
<sequence>MQTFPSEKILMISDDNSVTLTTHRIFQRKADTNKDLLLKHIITHQVIKRRKLYYKLLTVFFLIMTFIAYQNLDPRYDEKVFVMVLILVGLSVISACFLFVVQNRYLKIVSCFGEIEFSLSKMDQSSLNKFLNKMYDEIEKRKKEE</sequence>
<dbReference type="OrthoDB" id="9857297at2"/>
<organism evidence="2 3">
    <name type="scientific">Flavobacterium microcysteis</name>
    <dbReference type="NCBI Taxonomy" id="2596891"/>
    <lineage>
        <taxon>Bacteria</taxon>
        <taxon>Pseudomonadati</taxon>
        <taxon>Bacteroidota</taxon>
        <taxon>Flavobacteriia</taxon>
        <taxon>Flavobacteriales</taxon>
        <taxon>Flavobacteriaceae</taxon>
        <taxon>Flavobacterium</taxon>
    </lineage>
</organism>
<keyword evidence="3" id="KW-1185">Reference proteome</keyword>
<dbReference type="EMBL" id="VFJE01000054">
    <property type="protein sequence ID" value="TPD68217.1"/>
    <property type="molecule type" value="Genomic_DNA"/>
</dbReference>
<gene>
    <name evidence="2" type="ORF">FJA49_09110</name>
</gene>
<dbReference type="RefSeq" id="WP_140000669.1">
    <property type="nucleotide sequence ID" value="NZ_VFJE01000054.1"/>
</dbReference>
<keyword evidence="1" id="KW-1133">Transmembrane helix</keyword>
<accession>A0A501Q7M1</accession>
<keyword evidence="1" id="KW-0812">Transmembrane</keyword>
<protein>
    <submittedName>
        <fullName evidence="2">Uncharacterized protein</fullName>
    </submittedName>
</protein>
<dbReference type="AlphaFoldDB" id="A0A501Q7M1"/>
<evidence type="ECO:0000256" key="1">
    <source>
        <dbReference type="SAM" id="Phobius"/>
    </source>
</evidence>
<dbReference type="Proteomes" id="UP000319175">
    <property type="component" value="Unassembled WGS sequence"/>
</dbReference>
<evidence type="ECO:0000313" key="2">
    <source>
        <dbReference type="EMBL" id="TPD68217.1"/>
    </source>
</evidence>
<name>A0A501Q7M1_9FLAO</name>
<proteinExistence type="predicted"/>
<evidence type="ECO:0000313" key="3">
    <source>
        <dbReference type="Proteomes" id="UP000319175"/>
    </source>
</evidence>
<feature type="transmembrane region" description="Helical" evidence="1">
    <location>
        <begin position="52"/>
        <end position="69"/>
    </location>
</feature>
<keyword evidence="1" id="KW-0472">Membrane</keyword>
<reference evidence="2 3" key="1">
    <citation type="submission" date="2019-06" db="EMBL/GenBank/DDBJ databases">
        <title>Flavobacterium sp. MaA-Y11 from geoumgang.</title>
        <authorList>
            <person name="Jeong S."/>
        </authorList>
    </citation>
    <scope>NUCLEOTIDE SEQUENCE [LARGE SCALE GENOMIC DNA]</scope>
    <source>
        <strain evidence="2 3">MaA-Y11</strain>
    </source>
</reference>